<feature type="region of interest" description="Disordered" evidence="6">
    <location>
        <begin position="187"/>
        <end position="249"/>
    </location>
</feature>
<feature type="domain" description="BHLH" evidence="7">
    <location>
        <begin position="621"/>
        <end position="676"/>
    </location>
</feature>
<dbReference type="Pfam" id="PF00010">
    <property type="entry name" value="HLH"/>
    <property type="match status" value="1"/>
</dbReference>
<evidence type="ECO:0000313" key="8">
    <source>
        <dbReference type="EMBL" id="KAL3122994.1"/>
    </source>
</evidence>
<evidence type="ECO:0000256" key="1">
    <source>
        <dbReference type="ARBA" id="ARBA00004123"/>
    </source>
</evidence>
<keyword evidence="3" id="KW-0238">DNA-binding</keyword>
<dbReference type="AlphaFoldDB" id="A0ABD2M9B3"/>
<accession>A0ABD2M9B3</accession>
<gene>
    <name evidence="8" type="ORF">niasHT_006394</name>
</gene>
<evidence type="ECO:0000313" key="9">
    <source>
        <dbReference type="Proteomes" id="UP001620626"/>
    </source>
</evidence>
<dbReference type="PANTHER" id="PTHR11793">
    <property type="entry name" value="BASIC HELIX-LOOP-HELIX TRANSCRIPTION FACTOR"/>
    <property type="match status" value="1"/>
</dbReference>
<feature type="compositionally biased region" description="Polar residues" evidence="6">
    <location>
        <begin position="488"/>
        <end position="504"/>
    </location>
</feature>
<comment type="subcellular location">
    <subcellularLocation>
        <location evidence="1">Nucleus</location>
    </subcellularLocation>
</comment>
<comment type="caution">
    <text evidence="8">The sequence shown here is derived from an EMBL/GenBank/DDBJ whole genome shotgun (WGS) entry which is preliminary data.</text>
</comment>
<feature type="compositionally biased region" description="Low complexity" evidence="6">
    <location>
        <begin position="525"/>
        <end position="539"/>
    </location>
</feature>
<keyword evidence="5" id="KW-0539">Nucleus</keyword>
<keyword evidence="4" id="KW-0804">Transcription</keyword>
<reference evidence="8 9" key="1">
    <citation type="submission" date="2024-10" db="EMBL/GenBank/DDBJ databases">
        <authorList>
            <person name="Kim D."/>
        </authorList>
    </citation>
    <scope>NUCLEOTIDE SEQUENCE [LARGE SCALE GENOMIC DNA]</scope>
    <source>
        <strain evidence="8">BH-2024</strain>
    </source>
</reference>
<dbReference type="EMBL" id="JBICBT010000115">
    <property type="protein sequence ID" value="KAL3122994.1"/>
    <property type="molecule type" value="Genomic_DNA"/>
</dbReference>
<dbReference type="InterPro" id="IPR036638">
    <property type="entry name" value="HLH_DNA-bd_sf"/>
</dbReference>
<organism evidence="8 9">
    <name type="scientific">Heterodera trifolii</name>
    <dbReference type="NCBI Taxonomy" id="157864"/>
    <lineage>
        <taxon>Eukaryota</taxon>
        <taxon>Metazoa</taxon>
        <taxon>Ecdysozoa</taxon>
        <taxon>Nematoda</taxon>
        <taxon>Chromadorea</taxon>
        <taxon>Rhabditida</taxon>
        <taxon>Tylenchina</taxon>
        <taxon>Tylenchomorpha</taxon>
        <taxon>Tylenchoidea</taxon>
        <taxon>Heteroderidae</taxon>
        <taxon>Heteroderinae</taxon>
        <taxon>Heterodera</taxon>
    </lineage>
</organism>
<dbReference type="PROSITE" id="PS50888">
    <property type="entry name" value="BHLH"/>
    <property type="match status" value="1"/>
</dbReference>
<sequence>MDPLPLNRQQLSKPSFLTYTQLLLNPILAWRIHQPMLSVSPPIIRLFALPNLHNPFPPPFTAYSLQFHSLGWFVPVACFLPSFLRDQRNLCHRHSSAPTSMQQPPPVHASSVPSSSVLLDQHQLLPLHYSYALHQSQPHQGTAFPPVPSPAAVTNAPASSVSAASFPAQFSHIYPLGGQIANFTEAGQEQLQKQQNSTAALTGTMPPQSSEITETMKNGQQKEQTNGTTAKAEQLKNGEEMGSKNGEEKGTIECPYGTIGGMFGAISSDYGGWMGTTAGHGLVTSYPPLPPPAVAPLPPPCPVPLGADELGVIYGPNGLMNVSTSGLHYEIDPTMGGYESVWTGGGYYLGADQQAKILADQQQYLSGASDTVDGRYGGGGNGGGTAALCANGASAFYNSLHQQGISSSALVDPSLFHPNSALPPAPSQLSSDPLYGQPAAFVPISLPPPPTQTLLPPALSSSESAISSNSLFVSSQNGAPALLHQLDPSPSQQHSNNFYPTQFAESGPIAPPNSSSDSLATNLVQQHAGGPAKKGGQQKNGTNVGGPIRQNLTKKGRLMKMAFVRGKMLTGRPSSSQATEREERRTSGDGGGGGRKTGGRARSVAKESSDDEKSTEEKEQERRNANNTRERIRVRDINAAFKELARLCSQHMPNVDERGLTKLNTLLKAVELIPQLEKRVEEKNRVVSARKECIKHRLNGPQMCALPPASLQSQAFGPPLDTSASLVHHIANQPNTTTNLSALQGRHG</sequence>
<keyword evidence="2" id="KW-0805">Transcription regulation</keyword>
<proteinExistence type="predicted"/>
<evidence type="ECO:0000256" key="5">
    <source>
        <dbReference type="ARBA" id="ARBA00023242"/>
    </source>
</evidence>
<feature type="compositionally biased region" description="Polar residues" evidence="6">
    <location>
        <begin position="512"/>
        <end position="524"/>
    </location>
</feature>
<evidence type="ECO:0000256" key="3">
    <source>
        <dbReference type="ARBA" id="ARBA00023125"/>
    </source>
</evidence>
<keyword evidence="9" id="KW-1185">Reference proteome</keyword>
<dbReference type="Proteomes" id="UP001620626">
    <property type="component" value="Unassembled WGS sequence"/>
</dbReference>
<feature type="compositionally biased region" description="Basic and acidic residues" evidence="6">
    <location>
        <begin position="604"/>
        <end position="630"/>
    </location>
</feature>
<dbReference type="SMART" id="SM00353">
    <property type="entry name" value="HLH"/>
    <property type="match status" value="1"/>
</dbReference>
<evidence type="ECO:0000256" key="4">
    <source>
        <dbReference type="ARBA" id="ARBA00023163"/>
    </source>
</evidence>
<dbReference type="InterPro" id="IPR011598">
    <property type="entry name" value="bHLH_dom"/>
</dbReference>
<dbReference type="Gene3D" id="4.10.280.10">
    <property type="entry name" value="Helix-loop-helix DNA-binding domain"/>
    <property type="match status" value="1"/>
</dbReference>
<dbReference type="GO" id="GO:0005634">
    <property type="term" value="C:nucleus"/>
    <property type="evidence" value="ECO:0007669"/>
    <property type="project" value="UniProtKB-SubCell"/>
</dbReference>
<evidence type="ECO:0000256" key="2">
    <source>
        <dbReference type="ARBA" id="ARBA00023015"/>
    </source>
</evidence>
<feature type="compositionally biased region" description="Polar residues" evidence="6">
    <location>
        <begin position="187"/>
        <end position="231"/>
    </location>
</feature>
<dbReference type="SUPFAM" id="SSF47459">
    <property type="entry name" value="HLH, helix-loop-helix DNA-binding domain"/>
    <property type="match status" value="1"/>
</dbReference>
<dbReference type="GO" id="GO:0003677">
    <property type="term" value="F:DNA binding"/>
    <property type="evidence" value="ECO:0007669"/>
    <property type="project" value="UniProtKB-KW"/>
</dbReference>
<evidence type="ECO:0000259" key="7">
    <source>
        <dbReference type="PROSITE" id="PS50888"/>
    </source>
</evidence>
<feature type="region of interest" description="Disordered" evidence="6">
    <location>
        <begin position="486"/>
        <end position="630"/>
    </location>
</feature>
<protein>
    <recommendedName>
        <fullName evidence="7">BHLH domain-containing protein</fullName>
    </recommendedName>
</protein>
<dbReference type="PANTHER" id="PTHR11793:SF13">
    <property type="entry name" value="PROTEIN DAUGHTERLESS"/>
    <property type="match status" value="1"/>
</dbReference>
<feature type="compositionally biased region" description="Basic and acidic residues" evidence="6">
    <location>
        <begin position="233"/>
        <end position="249"/>
    </location>
</feature>
<evidence type="ECO:0000256" key="6">
    <source>
        <dbReference type="SAM" id="MobiDB-lite"/>
    </source>
</evidence>
<name>A0ABD2M9B3_9BILA</name>
<dbReference type="InterPro" id="IPR051098">
    <property type="entry name" value="NeuroDiff_E-box_TFs"/>
</dbReference>